<keyword evidence="5 10" id="KW-0810">Translation regulation</keyword>
<evidence type="ECO:0000256" key="11">
    <source>
        <dbReference type="RuleBase" id="RU000659"/>
    </source>
</evidence>
<evidence type="ECO:0000256" key="5">
    <source>
        <dbReference type="ARBA" id="ARBA00022845"/>
    </source>
</evidence>
<dbReference type="NCBIfam" id="TIGR01169">
    <property type="entry name" value="rplA_bact"/>
    <property type="match status" value="1"/>
</dbReference>
<dbReference type="Gene3D" id="3.30.190.20">
    <property type="match status" value="1"/>
</dbReference>
<evidence type="ECO:0000256" key="4">
    <source>
        <dbReference type="ARBA" id="ARBA00022730"/>
    </source>
</evidence>
<dbReference type="CDD" id="cd00403">
    <property type="entry name" value="Ribosomal_L1"/>
    <property type="match status" value="1"/>
</dbReference>
<reference evidence="12 13" key="1">
    <citation type="submission" date="2015-10" db="EMBL/GenBank/DDBJ databases">
        <title>Metagenome-Assembled Genomes uncover a global brackish microbiome.</title>
        <authorList>
            <person name="Hugerth L.W."/>
            <person name="Larsson J."/>
            <person name="Alneberg J."/>
            <person name="Lindh M.V."/>
            <person name="Legrand C."/>
            <person name="Pinhassi J."/>
            <person name="Andersson A.F."/>
        </authorList>
    </citation>
    <scope>NUCLEOTIDE SEQUENCE [LARGE SCALE GENOMIC DNA]</scope>
    <source>
        <strain evidence="12">BACL18 MAG-120507-bin52</strain>
    </source>
</reference>
<dbReference type="FunFam" id="3.40.50.790:FF:000001">
    <property type="entry name" value="50S ribosomal protein L1"/>
    <property type="match status" value="1"/>
</dbReference>
<dbReference type="InterPro" id="IPR028364">
    <property type="entry name" value="Ribosomal_uL1/biogenesis"/>
</dbReference>
<evidence type="ECO:0000256" key="9">
    <source>
        <dbReference type="ARBA" id="ARBA00035241"/>
    </source>
</evidence>
<keyword evidence="3 10" id="KW-0820">tRNA-binding</keyword>
<keyword evidence="6 10" id="KW-0694">RNA-binding</keyword>
<evidence type="ECO:0000313" key="12">
    <source>
        <dbReference type="EMBL" id="KRO63255.1"/>
    </source>
</evidence>
<dbReference type="AlphaFoldDB" id="A0A0R2RKX3"/>
<dbReference type="InterPro" id="IPR002143">
    <property type="entry name" value="Ribosomal_uL1"/>
</dbReference>
<dbReference type="GO" id="GO:0000049">
    <property type="term" value="F:tRNA binding"/>
    <property type="evidence" value="ECO:0007669"/>
    <property type="project" value="UniProtKB-KW"/>
</dbReference>
<dbReference type="SUPFAM" id="SSF56808">
    <property type="entry name" value="Ribosomal protein L1"/>
    <property type="match status" value="1"/>
</dbReference>
<evidence type="ECO:0000256" key="8">
    <source>
        <dbReference type="ARBA" id="ARBA00023274"/>
    </source>
</evidence>
<dbReference type="Gene3D" id="3.40.50.790">
    <property type="match status" value="1"/>
</dbReference>
<comment type="function">
    <text evidence="10">Binds directly to 23S rRNA. The L1 stalk is quite mobile in the ribosome, and is involved in E site tRNA release.</text>
</comment>
<evidence type="ECO:0000256" key="10">
    <source>
        <dbReference type="HAMAP-Rule" id="MF_01318"/>
    </source>
</evidence>
<dbReference type="GO" id="GO:0015934">
    <property type="term" value="C:large ribosomal subunit"/>
    <property type="evidence" value="ECO:0007669"/>
    <property type="project" value="InterPro"/>
</dbReference>
<evidence type="ECO:0000256" key="6">
    <source>
        <dbReference type="ARBA" id="ARBA00022884"/>
    </source>
</evidence>
<dbReference type="PANTHER" id="PTHR36427">
    <property type="entry name" value="54S RIBOSOMAL PROTEIN L1, MITOCHONDRIAL"/>
    <property type="match status" value="1"/>
</dbReference>
<dbReference type="PANTHER" id="PTHR36427:SF3">
    <property type="entry name" value="LARGE RIBOSOMAL SUBUNIT PROTEIN UL1M"/>
    <property type="match status" value="1"/>
</dbReference>
<evidence type="ECO:0000313" key="13">
    <source>
        <dbReference type="Proteomes" id="UP000051269"/>
    </source>
</evidence>
<accession>A0A0R2RKX3</accession>
<comment type="similarity">
    <text evidence="1 10 11">Belongs to the universal ribosomal protein uL1 family.</text>
</comment>
<evidence type="ECO:0000256" key="1">
    <source>
        <dbReference type="ARBA" id="ARBA00010531"/>
    </source>
</evidence>
<keyword evidence="8 10" id="KW-0687">Ribonucleoprotein</keyword>
<comment type="function">
    <text evidence="10">Protein L1 is also a translational repressor protein, it controls the translation of the L11 operon by binding to its mRNA.</text>
</comment>
<dbReference type="Proteomes" id="UP000051269">
    <property type="component" value="Unassembled WGS sequence"/>
</dbReference>
<dbReference type="GO" id="GO:0006412">
    <property type="term" value="P:translation"/>
    <property type="evidence" value="ECO:0007669"/>
    <property type="project" value="UniProtKB-UniRule"/>
</dbReference>
<dbReference type="InterPro" id="IPR016095">
    <property type="entry name" value="Ribosomal_uL1_3-a/b-sand"/>
</dbReference>
<dbReference type="GO" id="GO:0006417">
    <property type="term" value="P:regulation of translation"/>
    <property type="evidence" value="ECO:0007669"/>
    <property type="project" value="UniProtKB-KW"/>
</dbReference>
<keyword evidence="7 10" id="KW-0689">Ribosomal protein</keyword>
<name>A0A0R2RKX3_9BACT</name>
<dbReference type="PROSITE" id="PS01199">
    <property type="entry name" value="RIBOSOMAL_L1"/>
    <property type="match status" value="1"/>
</dbReference>
<keyword evidence="2 10" id="KW-0678">Repressor</keyword>
<dbReference type="HAMAP" id="MF_01318_B">
    <property type="entry name" value="Ribosomal_uL1_B"/>
    <property type="match status" value="1"/>
</dbReference>
<dbReference type="GO" id="GO:0019843">
    <property type="term" value="F:rRNA binding"/>
    <property type="evidence" value="ECO:0007669"/>
    <property type="project" value="UniProtKB-UniRule"/>
</dbReference>
<keyword evidence="4 10" id="KW-0699">rRNA-binding</keyword>
<protein>
    <recommendedName>
        <fullName evidence="9 10">Large ribosomal subunit protein uL1</fullName>
    </recommendedName>
</protein>
<evidence type="ECO:0000256" key="3">
    <source>
        <dbReference type="ARBA" id="ARBA00022555"/>
    </source>
</evidence>
<dbReference type="GO" id="GO:0003735">
    <property type="term" value="F:structural constituent of ribosome"/>
    <property type="evidence" value="ECO:0007669"/>
    <property type="project" value="InterPro"/>
</dbReference>
<dbReference type="InterPro" id="IPR005878">
    <property type="entry name" value="Ribosom_uL1_bac-type"/>
</dbReference>
<dbReference type="Pfam" id="PF00687">
    <property type="entry name" value="Ribosomal_L1"/>
    <property type="match status" value="1"/>
</dbReference>
<dbReference type="EMBL" id="LIBO01000001">
    <property type="protein sequence ID" value="KRO63255.1"/>
    <property type="molecule type" value="Genomic_DNA"/>
</dbReference>
<proteinExistence type="inferred from homology"/>
<comment type="subunit">
    <text evidence="10">Part of the 50S ribosomal subunit.</text>
</comment>
<gene>
    <name evidence="10" type="primary">rplA</name>
    <name evidence="12" type="ORF">ABR82_05735</name>
</gene>
<evidence type="ECO:0000256" key="2">
    <source>
        <dbReference type="ARBA" id="ARBA00022491"/>
    </source>
</evidence>
<comment type="caution">
    <text evidence="12">The sequence shown here is derived from an EMBL/GenBank/DDBJ whole genome shotgun (WGS) entry which is preliminary data.</text>
</comment>
<sequence>MAKKPSRRYTEASKLLEPKKRYSVTDAVALLKKMPAGKSKGNPSVDLSFHLGVDPKQSDQVVRGTVSLPHGSGKNVRVIVFAQGAAAEAAKAAGAIEVGYADLIKKVTEGWSDFDVAVATPDAMIEVRKLGKVLGPRGLMPNPKTGTVTEDTAKAVKECQAGRVEFKIDKGSNLHVSCGKLSFEGKALGENVNAVIDSVSRARPAGAKGKYLQNAVLSATFSPGIPLAVADAAAGSED</sequence>
<organism evidence="12 13">
    <name type="scientific">Verrucomicrobia subdivision 6 bacterium BACL9 MAG-120507-bin52</name>
    <dbReference type="NCBI Taxonomy" id="1655590"/>
    <lineage>
        <taxon>Bacteria</taxon>
        <taxon>Pseudomonadati</taxon>
        <taxon>Verrucomicrobiota</taxon>
        <taxon>Verrucomicrobiia</taxon>
        <taxon>Verrucomicrobiales</taxon>
        <taxon>Verrucomicrobia subdivision 6</taxon>
    </lineage>
</organism>
<dbReference type="InterPro" id="IPR023674">
    <property type="entry name" value="Ribosomal_uL1-like"/>
</dbReference>
<dbReference type="PIRSF" id="PIRSF002155">
    <property type="entry name" value="Ribosomal_L1"/>
    <property type="match status" value="1"/>
</dbReference>
<dbReference type="InterPro" id="IPR023673">
    <property type="entry name" value="Ribosomal_uL1_CS"/>
</dbReference>
<evidence type="ECO:0000256" key="7">
    <source>
        <dbReference type="ARBA" id="ARBA00022980"/>
    </source>
</evidence>